<dbReference type="Pfam" id="PF07969">
    <property type="entry name" value="Amidohydro_3"/>
    <property type="match status" value="1"/>
</dbReference>
<dbReference type="PANTHER" id="PTHR22642">
    <property type="entry name" value="IMIDAZOLONEPROPIONASE"/>
    <property type="match status" value="1"/>
</dbReference>
<dbReference type="SUPFAM" id="SSF51338">
    <property type="entry name" value="Composite domain of metallo-dependent hydrolases"/>
    <property type="match status" value="1"/>
</dbReference>
<evidence type="ECO:0000313" key="2">
    <source>
        <dbReference type="EMBL" id="GLI93838.1"/>
    </source>
</evidence>
<feature type="domain" description="Amidohydrolase 3" evidence="1">
    <location>
        <begin position="3"/>
        <end position="86"/>
    </location>
</feature>
<dbReference type="InterPro" id="IPR013108">
    <property type="entry name" value="Amidohydro_3"/>
</dbReference>
<protein>
    <recommendedName>
        <fullName evidence="1">Amidohydrolase 3 domain-containing protein</fullName>
    </recommendedName>
</protein>
<dbReference type="Proteomes" id="UP001144323">
    <property type="component" value="Unassembled WGS sequence"/>
</dbReference>
<organism evidence="2 3">
    <name type="scientific">Methylocystis echinoides</name>
    <dbReference type="NCBI Taxonomy" id="29468"/>
    <lineage>
        <taxon>Bacteria</taxon>
        <taxon>Pseudomonadati</taxon>
        <taxon>Pseudomonadota</taxon>
        <taxon>Alphaproteobacteria</taxon>
        <taxon>Hyphomicrobiales</taxon>
        <taxon>Methylocystaceae</taxon>
        <taxon>Methylocystis</taxon>
    </lineage>
</organism>
<evidence type="ECO:0000313" key="3">
    <source>
        <dbReference type="Proteomes" id="UP001144323"/>
    </source>
</evidence>
<dbReference type="EMBL" id="BSEC01000001">
    <property type="protein sequence ID" value="GLI93838.1"/>
    <property type="molecule type" value="Genomic_DNA"/>
</dbReference>
<dbReference type="PANTHER" id="PTHR22642:SF2">
    <property type="entry name" value="PROTEIN LONG AFTER FAR-RED 3"/>
    <property type="match status" value="1"/>
</dbReference>
<dbReference type="Gene3D" id="3.20.20.140">
    <property type="entry name" value="Metal-dependent hydrolases"/>
    <property type="match status" value="1"/>
</dbReference>
<dbReference type="AlphaFoldDB" id="A0A9W6GVF6"/>
<dbReference type="GO" id="GO:0016810">
    <property type="term" value="F:hydrolase activity, acting on carbon-nitrogen (but not peptide) bonds"/>
    <property type="evidence" value="ECO:0007669"/>
    <property type="project" value="InterPro"/>
</dbReference>
<proteinExistence type="predicted"/>
<gene>
    <name evidence="2" type="ORF">LMG27198_28300</name>
</gene>
<accession>A0A9W6GVF6</accession>
<dbReference type="InterPro" id="IPR011059">
    <property type="entry name" value="Metal-dep_hydrolase_composite"/>
</dbReference>
<reference evidence="2" key="1">
    <citation type="journal article" date="2023" name="Int. J. Syst. Evol. Microbiol.">
        <title>Methylocystis iwaonis sp. nov., a type II methane-oxidizing bacterium from surface soil of a rice paddy field in Japan, and emended description of the genus Methylocystis (ex Whittenbury et al. 1970) Bowman et al. 1993.</title>
        <authorList>
            <person name="Kaise H."/>
            <person name="Sawadogo J.B."/>
            <person name="Alam M.S."/>
            <person name="Ueno C."/>
            <person name="Dianou D."/>
            <person name="Shinjo R."/>
            <person name="Asakawa S."/>
        </authorList>
    </citation>
    <scope>NUCLEOTIDE SEQUENCE</scope>
    <source>
        <strain evidence="2">LMG27198</strain>
    </source>
</reference>
<dbReference type="Gene3D" id="2.30.40.10">
    <property type="entry name" value="Urease, subunit C, domain 1"/>
    <property type="match status" value="1"/>
</dbReference>
<evidence type="ECO:0000259" key="1">
    <source>
        <dbReference type="Pfam" id="PF07969"/>
    </source>
</evidence>
<comment type="caution">
    <text evidence="2">The sequence shown here is derived from an EMBL/GenBank/DDBJ whole genome shotgun (WGS) entry which is preliminary data.</text>
</comment>
<sequence>MEAAITRQRPGHTDDRPMVARQRMSVEEAIKAYTINGAYQLRMEDEIGSIEVGKKADLIVLGANLFEIDPHDIHRTPVLLTLMDGKARHNKLPA</sequence>
<name>A0A9W6GVF6_9HYPH</name>
<keyword evidence="3" id="KW-1185">Reference proteome</keyword>